<dbReference type="STRING" id="1156394.T0SA50"/>
<dbReference type="InParanoid" id="T0SA50"/>
<dbReference type="OMA" id="PHAIDEF"/>
<protein>
    <submittedName>
        <fullName evidence="4">TKL protein kinase</fullName>
    </submittedName>
</protein>
<dbReference type="SUPFAM" id="SSF56112">
    <property type="entry name" value="Protein kinase-like (PK-like)"/>
    <property type="match status" value="1"/>
</dbReference>
<dbReference type="SMART" id="SM00220">
    <property type="entry name" value="S_TKc"/>
    <property type="match status" value="1"/>
</dbReference>
<dbReference type="OrthoDB" id="4062651at2759"/>
<dbReference type="eggNOG" id="KOG0192">
    <property type="taxonomic scope" value="Eukaryota"/>
</dbReference>
<keyword evidence="1" id="KW-0812">Transmembrane</keyword>
<evidence type="ECO:0000259" key="3">
    <source>
        <dbReference type="PROSITE" id="PS50011"/>
    </source>
</evidence>
<dbReference type="GO" id="GO:0005524">
    <property type="term" value="F:ATP binding"/>
    <property type="evidence" value="ECO:0007669"/>
    <property type="project" value="InterPro"/>
</dbReference>
<dbReference type="InterPro" id="IPR000719">
    <property type="entry name" value="Prot_kinase_dom"/>
</dbReference>
<keyword evidence="1" id="KW-1133">Transmembrane helix</keyword>
<feature type="transmembrane region" description="Helical" evidence="1">
    <location>
        <begin position="363"/>
        <end position="384"/>
    </location>
</feature>
<evidence type="ECO:0000256" key="1">
    <source>
        <dbReference type="SAM" id="Phobius"/>
    </source>
</evidence>
<dbReference type="PROSITE" id="PS50011">
    <property type="entry name" value="PROTEIN_KINASE_DOM"/>
    <property type="match status" value="1"/>
</dbReference>
<dbReference type="EMBL" id="JH767133">
    <property type="protein sequence ID" value="EQC42188.1"/>
    <property type="molecule type" value="Genomic_DNA"/>
</dbReference>
<dbReference type="GO" id="GO:0004674">
    <property type="term" value="F:protein serine/threonine kinase activity"/>
    <property type="evidence" value="ECO:0007669"/>
    <property type="project" value="TreeGrafter"/>
</dbReference>
<dbReference type="Proteomes" id="UP000030762">
    <property type="component" value="Unassembled WGS sequence"/>
</dbReference>
<organism evidence="4 5">
    <name type="scientific">Saprolegnia diclina (strain VS20)</name>
    <dbReference type="NCBI Taxonomy" id="1156394"/>
    <lineage>
        <taxon>Eukaryota</taxon>
        <taxon>Sar</taxon>
        <taxon>Stramenopiles</taxon>
        <taxon>Oomycota</taxon>
        <taxon>Saprolegniomycetes</taxon>
        <taxon>Saprolegniales</taxon>
        <taxon>Saprolegniaceae</taxon>
        <taxon>Saprolegnia</taxon>
    </lineage>
</organism>
<accession>T0SA50</accession>
<dbReference type="PANTHER" id="PTHR44329">
    <property type="entry name" value="SERINE/THREONINE-PROTEIN KINASE TNNI3K-RELATED"/>
    <property type="match status" value="1"/>
</dbReference>
<keyword evidence="5" id="KW-1185">Reference proteome</keyword>
<evidence type="ECO:0000313" key="4">
    <source>
        <dbReference type="EMBL" id="EQC42188.1"/>
    </source>
</evidence>
<dbReference type="Pfam" id="PF07714">
    <property type="entry name" value="PK_Tyr_Ser-Thr"/>
    <property type="match status" value="1"/>
</dbReference>
<keyword evidence="2" id="KW-0732">Signal</keyword>
<sequence>MRHRLRRLLVGLVAVRTVIATSDLRLGRASKVVPVATTTFTTDCDGVEWSDGAFGTDAKPDQVSCVWFPNGSVYRGGVKTYSSRMGTTGFIKNTLDGEYAVDYVAFLPNTAAVIKLDNLNLSRVNSSLDVDIHGIPIVAKTIQLLGNQLTTLDVRLSEMVMTLNVPFNRLTSVRIKAPALAELNLRHNQLGDNAFAADGVPKSLALIDVGDNALTVVPPSLLTRGLVNISLNNNAITSIDGVQWPSTLQMLSLWNNSIKELHANFPPSLTHLCLAGNPITALYANQSQFDLLSKLLNPNVTSRTTLNDPSFTHFDMCGNVLSTTATASTCSADSDTKLLYGVFPICLVLDTPSSAGPMSTSTIVILVLSLSLLGVLGCLVYRLFHKKQWFEELEEPPLTGLADSCRLYHDVRFEEAFQAYRIPAAALERRRILARGGFGIVYLAAYHAQPTSAHRTYVAMKRLLPSFVDNPHAIDEFMQEIRVYALLQHPKIVAFVGITWTTLYNMSIVTEYMPYGDVWSLLVANAKAVSWEAPMIADSVLPAKEVASIGSQHSFTGDAWRSAPTISSDTSSCFQRGAAKLGIAMDMVEAMMYLHGLSTPVIHRDIKARNILLGPHYEAKLTDFGTSRAREDEMTMTAEIGTAAWIAPEVLKGIRYSEKADIYSFGVLLSELDTAEVPYSHVYLEPGSTITLARTRIAMMVVNGEIAPRFTLQCPSGIYEIARQCLSYNPDDRPDATELFDLFQEYQHFFDSAR</sequence>
<dbReference type="RefSeq" id="XP_008604757.1">
    <property type="nucleotide sequence ID" value="XM_008606535.1"/>
</dbReference>
<feature type="chain" id="PRO_5004584378" evidence="2">
    <location>
        <begin position="21"/>
        <end position="754"/>
    </location>
</feature>
<evidence type="ECO:0000256" key="2">
    <source>
        <dbReference type="SAM" id="SignalP"/>
    </source>
</evidence>
<dbReference type="PROSITE" id="PS00108">
    <property type="entry name" value="PROTEIN_KINASE_ST"/>
    <property type="match status" value="1"/>
</dbReference>
<name>T0SA50_SAPDV</name>
<dbReference type="SUPFAM" id="SSF52058">
    <property type="entry name" value="L domain-like"/>
    <property type="match status" value="1"/>
</dbReference>
<dbReference type="PANTHER" id="PTHR44329:SF214">
    <property type="entry name" value="PROTEIN KINASE DOMAIN-CONTAINING PROTEIN"/>
    <property type="match status" value="1"/>
</dbReference>
<reference evidence="4 5" key="1">
    <citation type="submission" date="2012-04" db="EMBL/GenBank/DDBJ databases">
        <title>The Genome Sequence of Saprolegnia declina VS20.</title>
        <authorList>
            <consortium name="The Broad Institute Genome Sequencing Platform"/>
            <person name="Russ C."/>
            <person name="Nusbaum C."/>
            <person name="Tyler B."/>
            <person name="van West P."/>
            <person name="Dieguez-Uribeondo J."/>
            <person name="de Bruijn I."/>
            <person name="Tripathy S."/>
            <person name="Jiang R."/>
            <person name="Young S.K."/>
            <person name="Zeng Q."/>
            <person name="Gargeya S."/>
            <person name="Fitzgerald M."/>
            <person name="Haas B."/>
            <person name="Abouelleil A."/>
            <person name="Alvarado L."/>
            <person name="Arachchi H.M."/>
            <person name="Berlin A."/>
            <person name="Chapman S.B."/>
            <person name="Goldberg J."/>
            <person name="Griggs A."/>
            <person name="Gujja S."/>
            <person name="Hansen M."/>
            <person name="Howarth C."/>
            <person name="Imamovic A."/>
            <person name="Larimer J."/>
            <person name="McCowen C."/>
            <person name="Montmayeur A."/>
            <person name="Murphy C."/>
            <person name="Neiman D."/>
            <person name="Pearson M."/>
            <person name="Priest M."/>
            <person name="Roberts A."/>
            <person name="Saif S."/>
            <person name="Shea T."/>
            <person name="Sisk P."/>
            <person name="Sykes S."/>
            <person name="Wortman J."/>
            <person name="Nusbaum C."/>
            <person name="Birren B."/>
        </authorList>
    </citation>
    <scope>NUCLEOTIDE SEQUENCE [LARGE SCALE GENOMIC DNA]</scope>
    <source>
        <strain evidence="4 5">VS20</strain>
    </source>
</reference>
<feature type="domain" description="Protein kinase" evidence="3">
    <location>
        <begin position="427"/>
        <end position="750"/>
    </location>
</feature>
<dbReference type="InterPro" id="IPR008271">
    <property type="entry name" value="Ser/Thr_kinase_AS"/>
</dbReference>
<gene>
    <name evidence="4" type="ORF">SDRG_01027</name>
</gene>
<dbReference type="InterPro" id="IPR032675">
    <property type="entry name" value="LRR_dom_sf"/>
</dbReference>
<dbReference type="Gene3D" id="1.10.510.10">
    <property type="entry name" value="Transferase(Phosphotransferase) domain 1"/>
    <property type="match status" value="2"/>
</dbReference>
<keyword evidence="4" id="KW-0808">Transferase</keyword>
<keyword evidence="4" id="KW-0418">Kinase</keyword>
<keyword evidence="1" id="KW-0472">Membrane</keyword>
<dbReference type="GeneID" id="19941754"/>
<dbReference type="InterPro" id="IPR051681">
    <property type="entry name" value="Ser/Thr_Kinases-Pseudokinases"/>
</dbReference>
<dbReference type="VEuPathDB" id="FungiDB:SDRG_01027"/>
<feature type="signal peptide" evidence="2">
    <location>
        <begin position="1"/>
        <end position="20"/>
    </location>
</feature>
<dbReference type="AlphaFoldDB" id="T0SA50"/>
<dbReference type="InterPro" id="IPR001245">
    <property type="entry name" value="Ser-Thr/Tyr_kinase_cat_dom"/>
</dbReference>
<dbReference type="Gene3D" id="3.80.10.10">
    <property type="entry name" value="Ribonuclease Inhibitor"/>
    <property type="match status" value="1"/>
</dbReference>
<evidence type="ECO:0000313" key="5">
    <source>
        <dbReference type="Proteomes" id="UP000030762"/>
    </source>
</evidence>
<dbReference type="InterPro" id="IPR011009">
    <property type="entry name" value="Kinase-like_dom_sf"/>
</dbReference>
<proteinExistence type="predicted"/>